<dbReference type="Proteomes" id="UP001168990">
    <property type="component" value="Unassembled WGS sequence"/>
</dbReference>
<comment type="pathway">
    <text evidence="2">Protein modification; protein ubiquitination.</text>
</comment>
<feature type="region of interest" description="Disordered" evidence="8">
    <location>
        <begin position="1"/>
        <end position="34"/>
    </location>
</feature>
<reference evidence="11" key="1">
    <citation type="journal article" date="2023" name="bioRxiv">
        <title>Scaffold-level genome assemblies of two parasitoid biocontrol wasps reveal the parthenogenesis mechanism and an associated novel virus.</title>
        <authorList>
            <person name="Inwood S."/>
            <person name="Skelly J."/>
            <person name="Guhlin J."/>
            <person name="Harrop T."/>
            <person name="Goldson S."/>
            <person name="Dearden P."/>
        </authorList>
    </citation>
    <scope>NUCLEOTIDE SEQUENCE</scope>
    <source>
        <strain evidence="11">Irish</strain>
        <tissue evidence="11">Whole body</tissue>
    </source>
</reference>
<dbReference type="GO" id="GO:0019005">
    <property type="term" value="C:SCF ubiquitin ligase complex"/>
    <property type="evidence" value="ECO:0007669"/>
    <property type="project" value="TreeGrafter"/>
</dbReference>
<feature type="region of interest" description="Disordered" evidence="8">
    <location>
        <begin position="151"/>
        <end position="171"/>
    </location>
</feature>
<evidence type="ECO:0000256" key="4">
    <source>
        <dbReference type="ARBA" id="ARBA00022490"/>
    </source>
</evidence>
<dbReference type="PROSITE" id="PS50005">
    <property type="entry name" value="TPR"/>
    <property type="match status" value="1"/>
</dbReference>
<dbReference type="SUPFAM" id="SSF81383">
    <property type="entry name" value="F-box domain"/>
    <property type="match status" value="1"/>
</dbReference>
<evidence type="ECO:0000256" key="5">
    <source>
        <dbReference type="ARBA" id="ARBA00022786"/>
    </source>
</evidence>
<protein>
    <recommendedName>
        <fullName evidence="3">F-box only protein 9</fullName>
    </recommendedName>
</protein>
<feature type="domain" description="F-box protein Hrt3/FBXO9 C-terminal" evidence="10">
    <location>
        <begin position="263"/>
        <end position="372"/>
    </location>
</feature>
<dbReference type="FunFam" id="1.20.1280.50:FF:000012">
    <property type="entry name" value="F-box only protein 9"/>
    <property type="match status" value="1"/>
</dbReference>
<organism evidence="11 12">
    <name type="scientific">Microctonus aethiopoides</name>
    <dbReference type="NCBI Taxonomy" id="144406"/>
    <lineage>
        <taxon>Eukaryota</taxon>
        <taxon>Metazoa</taxon>
        <taxon>Ecdysozoa</taxon>
        <taxon>Arthropoda</taxon>
        <taxon>Hexapoda</taxon>
        <taxon>Insecta</taxon>
        <taxon>Pterygota</taxon>
        <taxon>Neoptera</taxon>
        <taxon>Endopterygota</taxon>
        <taxon>Hymenoptera</taxon>
        <taxon>Apocrita</taxon>
        <taxon>Ichneumonoidea</taxon>
        <taxon>Braconidae</taxon>
        <taxon>Euphorinae</taxon>
        <taxon>Microctonus</taxon>
    </lineage>
</organism>
<evidence type="ECO:0000259" key="9">
    <source>
        <dbReference type="Pfam" id="PF12937"/>
    </source>
</evidence>
<keyword evidence="4" id="KW-0963">Cytoplasm</keyword>
<evidence type="ECO:0000313" key="12">
    <source>
        <dbReference type="Proteomes" id="UP001168990"/>
    </source>
</evidence>
<evidence type="ECO:0000256" key="3">
    <source>
        <dbReference type="ARBA" id="ARBA00019775"/>
    </source>
</evidence>
<evidence type="ECO:0000256" key="7">
    <source>
        <dbReference type="PROSITE-ProRule" id="PRU00339"/>
    </source>
</evidence>
<evidence type="ECO:0000313" key="11">
    <source>
        <dbReference type="EMBL" id="KAK0173396.1"/>
    </source>
</evidence>
<name>A0AA39KTU9_9HYME</name>
<accession>A0AA39KTU9</accession>
<feature type="compositionally biased region" description="Basic and acidic residues" evidence="8">
    <location>
        <begin position="55"/>
        <end position="65"/>
    </location>
</feature>
<evidence type="ECO:0000259" key="10">
    <source>
        <dbReference type="Pfam" id="PF19270"/>
    </source>
</evidence>
<evidence type="ECO:0000256" key="6">
    <source>
        <dbReference type="ARBA" id="ARBA00022803"/>
    </source>
</evidence>
<keyword evidence="6 7" id="KW-0802">TPR repeat</keyword>
<dbReference type="PANTHER" id="PTHR12874:SF29">
    <property type="entry name" value="F-BOX ONLY PROTEIN 9"/>
    <property type="match status" value="1"/>
</dbReference>
<dbReference type="InterPro" id="IPR036047">
    <property type="entry name" value="F-box-like_dom_sf"/>
</dbReference>
<reference evidence="11" key="2">
    <citation type="submission" date="2023-03" db="EMBL/GenBank/DDBJ databases">
        <authorList>
            <person name="Inwood S.N."/>
            <person name="Skelly J.G."/>
            <person name="Guhlin J."/>
            <person name="Harrop T.W.R."/>
            <person name="Goldson S.G."/>
            <person name="Dearden P.K."/>
        </authorList>
    </citation>
    <scope>NUCLEOTIDE SEQUENCE</scope>
    <source>
        <strain evidence="11">Irish</strain>
        <tissue evidence="11">Whole body</tissue>
    </source>
</reference>
<dbReference type="InterPro" id="IPR001810">
    <property type="entry name" value="F-box_dom"/>
</dbReference>
<comment type="subcellular location">
    <subcellularLocation>
        <location evidence="1">Cytoplasm</location>
    </subcellularLocation>
</comment>
<dbReference type="AlphaFoldDB" id="A0AA39KTU9"/>
<dbReference type="EMBL" id="JAQQBS010000002">
    <property type="protein sequence ID" value="KAK0173396.1"/>
    <property type="molecule type" value="Genomic_DNA"/>
</dbReference>
<evidence type="ECO:0000256" key="8">
    <source>
        <dbReference type="SAM" id="MobiDB-lite"/>
    </source>
</evidence>
<feature type="compositionally biased region" description="Basic and acidic residues" evidence="8">
    <location>
        <begin position="1"/>
        <end position="11"/>
    </location>
</feature>
<keyword evidence="12" id="KW-1185">Reference proteome</keyword>
<dbReference type="GO" id="GO:0005737">
    <property type="term" value="C:cytoplasm"/>
    <property type="evidence" value="ECO:0007669"/>
    <property type="project" value="UniProtKB-SubCell"/>
</dbReference>
<evidence type="ECO:0000256" key="1">
    <source>
        <dbReference type="ARBA" id="ARBA00004496"/>
    </source>
</evidence>
<dbReference type="Pfam" id="PF12937">
    <property type="entry name" value="F-box-like"/>
    <property type="match status" value="1"/>
</dbReference>
<comment type="caution">
    <text evidence="11">The sequence shown here is derived from an EMBL/GenBank/DDBJ whole genome shotgun (WGS) entry which is preliminary data.</text>
</comment>
<evidence type="ECO:0000256" key="2">
    <source>
        <dbReference type="ARBA" id="ARBA00004906"/>
    </source>
</evidence>
<dbReference type="Gene3D" id="1.20.1280.50">
    <property type="match status" value="1"/>
</dbReference>
<proteinExistence type="predicted"/>
<sequence length="454" mass="53184">MSERSETKDDDGGTGEESVGDLVETSSLSSYSSMPMVESIEDALETFREQWQRELEASAKSRDENPTNIFNSDLNKGESSIEFRAKNLFLKGVEFEKSGELYDAIRFYKRAVQLVPDIELRLYESSKSKISDKLENNDGLKTLSSGAQNVYENVGNDDDDDDDDDNDENDFLEQLTKNSGHNHCVCFPQHEQNAVHFSALPMEIVLYILRWVVSSELDLRSLEIFSRVCRGFFICARDPEIWRIACVRVWGVNCGNYEPKYLSWREMYINRPRLRYNGCYISKTTYMRHGENSYQDAFYRPWHFVEYYRYIRFFPGDQVLMLTSTDDMQGCVNSLKYREPRNTSVLIGHYKLHENTVTLVLKKPENKVNHSNIYWKRRRERLSDKGVRTFRVEFDIQNYHKRANWQLSWIGFNVCTQYPNGHETPICLNVCGRYPPLKFSRVKSYTQDSESPLQ</sequence>
<dbReference type="CDD" id="cd22089">
    <property type="entry name" value="F-box_FBXO9"/>
    <property type="match status" value="1"/>
</dbReference>
<keyword evidence="5" id="KW-0833">Ubl conjugation pathway</keyword>
<dbReference type="InterPro" id="IPR019734">
    <property type="entry name" value="TPR_rpt"/>
</dbReference>
<feature type="domain" description="F-box" evidence="9">
    <location>
        <begin position="197"/>
        <end position="246"/>
    </location>
</feature>
<gene>
    <name evidence="11" type="ORF">PV328_006603</name>
</gene>
<dbReference type="GO" id="GO:0031146">
    <property type="term" value="P:SCF-dependent proteasomal ubiquitin-dependent protein catabolic process"/>
    <property type="evidence" value="ECO:0007669"/>
    <property type="project" value="TreeGrafter"/>
</dbReference>
<feature type="region of interest" description="Disordered" evidence="8">
    <location>
        <begin position="55"/>
        <end position="74"/>
    </location>
</feature>
<dbReference type="InterPro" id="IPR045464">
    <property type="entry name" value="Hrt3/FBXO9_C"/>
</dbReference>
<feature type="compositionally biased region" description="Acidic residues" evidence="8">
    <location>
        <begin position="155"/>
        <end position="171"/>
    </location>
</feature>
<dbReference type="Pfam" id="PF19270">
    <property type="entry name" value="FBO_C"/>
    <property type="match status" value="1"/>
</dbReference>
<dbReference type="PANTHER" id="PTHR12874">
    <property type="entry name" value="F-BOX ONLY PROTEIN 48-RELATED"/>
    <property type="match status" value="1"/>
</dbReference>
<feature type="repeat" description="TPR" evidence="7">
    <location>
        <begin position="85"/>
        <end position="118"/>
    </location>
</feature>